<dbReference type="Proteomes" id="UP000033047">
    <property type="component" value="Unassembled WGS sequence"/>
</dbReference>
<reference evidence="3 4" key="1">
    <citation type="submission" date="2013-04" db="EMBL/GenBank/DDBJ databases">
        <title>The Genome Sequence of Parabacteroides goldsteinii DSM 19448.</title>
        <authorList>
            <consortium name="The Broad Institute Genomics Platform"/>
            <person name="Earl A."/>
            <person name="Ward D."/>
            <person name="Feldgarden M."/>
            <person name="Gevers D."/>
            <person name="Martens E."/>
            <person name="Sakamoto M."/>
            <person name="Benno Y."/>
            <person name="Song Y."/>
            <person name="Liu C."/>
            <person name="Lee J."/>
            <person name="Bolanos M."/>
            <person name="Vaisanen M.L."/>
            <person name="Finegold S.M."/>
            <person name="Walker B."/>
            <person name="Young S."/>
            <person name="Zeng Q."/>
            <person name="Gargeya S."/>
            <person name="Fitzgerald M."/>
            <person name="Haas B."/>
            <person name="Abouelleil A."/>
            <person name="Allen A.W."/>
            <person name="Alvarado L."/>
            <person name="Arachchi H.M."/>
            <person name="Berlin A.M."/>
            <person name="Chapman S.B."/>
            <person name="Gainer-Dewar J."/>
            <person name="Goldberg J."/>
            <person name="Griggs A."/>
            <person name="Gujja S."/>
            <person name="Hansen M."/>
            <person name="Howarth C."/>
            <person name="Imamovic A."/>
            <person name="Ireland A."/>
            <person name="Larimer J."/>
            <person name="McCowan C."/>
            <person name="Murphy C."/>
            <person name="Pearson M."/>
            <person name="Poon T.W."/>
            <person name="Priest M."/>
            <person name="Roberts A."/>
            <person name="Saif S."/>
            <person name="Shea T."/>
            <person name="Sisk P."/>
            <person name="Sykes S."/>
            <person name="Wortman J."/>
            <person name="Nusbaum C."/>
            <person name="Birren B."/>
        </authorList>
    </citation>
    <scope>NUCLEOTIDE SEQUENCE [LARGE SCALE GENOMIC DNA]</scope>
    <source>
        <strain evidence="3 4">DSM 19448</strain>
    </source>
</reference>
<dbReference type="AlphaFoldDB" id="A0A0F5JEE3"/>
<organism evidence="3 4">
    <name type="scientific">Parabacteroides goldsteinii DSM 19448 = WAL 12034</name>
    <dbReference type="NCBI Taxonomy" id="927665"/>
    <lineage>
        <taxon>Bacteria</taxon>
        <taxon>Pseudomonadati</taxon>
        <taxon>Bacteroidota</taxon>
        <taxon>Bacteroidia</taxon>
        <taxon>Bacteroidales</taxon>
        <taxon>Tannerellaceae</taxon>
        <taxon>Parabacteroides</taxon>
    </lineage>
</organism>
<comment type="caution">
    <text evidence="3">The sequence shown here is derived from an EMBL/GenBank/DDBJ whole genome shotgun (WGS) entry which is preliminary data.</text>
</comment>
<sequence>MVLYFYYFCLLAIIKIVIMSKDLIYEKLISAIREKMPHKATLTNALVDLLCIEREAVYRRMRGDVAFSFAEIAAICNKFGVSLDNLVGGCAAKSRPYQLSLVEYVEPIEDDFKMWEMYNERLREAGTDPSSCGVECMNVLPTTFLLDYDYITRFYLCKWYNQYGHSDRAVHFCDIEPSEKLLEVQRITAAESKHIGKTTYIWDPLIFQYIVNDILYCRSIHLIDTENIRLLKQDLLRFLDNMELMATRGVYNETGNPVLFYISNINFDASYSYLDSQNFRISIIRAFILNTVVSQDEKAYEIVRNWLQSLLKASTMISVSGEQQRILFFEKQRRIMDSL</sequence>
<feature type="transmembrane region" description="Helical" evidence="1">
    <location>
        <begin position="6"/>
        <end position="25"/>
    </location>
</feature>
<dbReference type="EMBL" id="AQHV01000011">
    <property type="protein sequence ID" value="KKB56211.1"/>
    <property type="molecule type" value="Genomic_DNA"/>
</dbReference>
<keyword evidence="1" id="KW-0472">Membrane</keyword>
<evidence type="ECO:0000313" key="4">
    <source>
        <dbReference type="Proteomes" id="UP000033047"/>
    </source>
</evidence>
<dbReference type="STRING" id="927665.HMPREF1535_02185"/>
<dbReference type="PATRIC" id="fig|927665.4.peg.2244"/>
<gene>
    <name evidence="3" type="ORF">HMPREF1535_02185</name>
</gene>
<dbReference type="InterPro" id="IPR013975">
    <property type="entry name" value="Tscrpt_reg_BetR_N"/>
</dbReference>
<feature type="domain" description="Transcription regulator BetR N-terminal" evidence="2">
    <location>
        <begin position="39"/>
        <end position="91"/>
    </location>
</feature>
<accession>A0A0F5JEE3</accession>
<dbReference type="HOGENOM" id="CLU_075008_0_0_10"/>
<evidence type="ECO:0000259" key="2">
    <source>
        <dbReference type="Pfam" id="PF08667"/>
    </source>
</evidence>
<dbReference type="Pfam" id="PF08667">
    <property type="entry name" value="BetR"/>
    <property type="match status" value="1"/>
</dbReference>
<proteinExistence type="predicted"/>
<evidence type="ECO:0000256" key="1">
    <source>
        <dbReference type="SAM" id="Phobius"/>
    </source>
</evidence>
<evidence type="ECO:0000313" key="3">
    <source>
        <dbReference type="EMBL" id="KKB56211.1"/>
    </source>
</evidence>
<name>A0A0F5JEE3_9BACT</name>
<keyword evidence="1" id="KW-0812">Transmembrane</keyword>
<protein>
    <recommendedName>
        <fullName evidence="2">Transcription regulator BetR N-terminal domain-containing protein</fullName>
    </recommendedName>
</protein>
<keyword evidence="1" id="KW-1133">Transmembrane helix</keyword>